<feature type="region of interest" description="Disordered" evidence="3">
    <location>
        <begin position="1171"/>
        <end position="1194"/>
    </location>
</feature>
<keyword evidence="1" id="KW-0677">Repeat</keyword>
<feature type="domain" description="NACHT" evidence="4">
    <location>
        <begin position="290"/>
        <end position="437"/>
    </location>
</feature>
<evidence type="ECO:0000256" key="1">
    <source>
        <dbReference type="ARBA" id="ARBA00022737"/>
    </source>
</evidence>
<keyword evidence="2" id="KW-0175">Coiled coil</keyword>
<dbReference type="Proteomes" id="UP000758603">
    <property type="component" value="Unassembled WGS sequence"/>
</dbReference>
<dbReference type="Pfam" id="PF24883">
    <property type="entry name" value="NPHP3_N"/>
    <property type="match status" value="1"/>
</dbReference>
<name>A0A9P8RM91_9PEZI</name>
<feature type="coiled-coil region" evidence="2">
    <location>
        <begin position="105"/>
        <end position="134"/>
    </location>
</feature>
<dbReference type="PANTHER" id="PTHR10039">
    <property type="entry name" value="AMELOGENIN"/>
    <property type="match status" value="1"/>
</dbReference>
<organism evidence="5 6">
    <name type="scientific">Truncatella angustata</name>
    <dbReference type="NCBI Taxonomy" id="152316"/>
    <lineage>
        <taxon>Eukaryota</taxon>
        <taxon>Fungi</taxon>
        <taxon>Dikarya</taxon>
        <taxon>Ascomycota</taxon>
        <taxon>Pezizomycotina</taxon>
        <taxon>Sordariomycetes</taxon>
        <taxon>Xylariomycetidae</taxon>
        <taxon>Amphisphaeriales</taxon>
        <taxon>Sporocadaceae</taxon>
        <taxon>Truncatella</taxon>
    </lineage>
</organism>
<dbReference type="InterPro" id="IPR007111">
    <property type="entry name" value="NACHT_NTPase"/>
</dbReference>
<dbReference type="InterPro" id="IPR056884">
    <property type="entry name" value="NPHP3-like_N"/>
</dbReference>
<dbReference type="PANTHER" id="PTHR10039:SF5">
    <property type="entry name" value="NACHT DOMAIN-CONTAINING PROTEIN"/>
    <property type="match status" value="1"/>
</dbReference>
<keyword evidence="6" id="KW-1185">Reference proteome</keyword>
<evidence type="ECO:0000256" key="2">
    <source>
        <dbReference type="SAM" id="Coils"/>
    </source>
</evidence>
<evidence type="ECO:0000259" key="4">
    <source>
        <dbReference type="PROSITE" id="PS50837"/>
    </source>
</evidence>
<dbReference type="EMBL" id="JAGPXC010000010">
    <property type="protein sequence ID" value="KAH6645820.1"/>
    <property type="molecule type" value="Genomic_DNA"/>
</dbReference>
<dbReference type="GeneID" id="70137120"/>
<dbReference type="InterPro" id="IPR027417">
    <property type="entry name" value="P-loop_NTPase"/>
</dbReference>
<evidence type="ECO:0000313" key="5">
    <source>
        <dbReference type="EMBL" id="KAH6645820.1"/>
    </source>
</evidence>
<evidence type="ECO:0000313" key="6">
    <source>
        <dbReference type="Proteomes" id="UP000758603"/>
    </source>
</evidence>
<dbReference type="RefSeq" id="XP_045952334.1">
    <property type="nucleotide sequence ID" value="XM_046108229.1"/>
</dbReference>
<protein>
    <recommendedName>
        <fullName evidence="4">NACHT domain-containing protein</fullName>
    </recommendedName>
</protein>
<comment type="caution">
    <text evidence="5">The sequence shown here is derived from an EMBL/GenBank/DDBJ whole genome shotgun (WGS) entry which is preliminary data.</text>
</comment>
<dbReference type="PROSITE" id="PS50837">
    <property type="entry name" value="NACHT"/>
    <property type="match status" value="1"/>
</dbReference>
<proteinExistence type="predicted"/>
<dbReference type="AlphaFoldDB" id="A0A9P8RM91"/>
<dbReference type="Gene3D" id="3.40.50.300">
    <property type="entry name" value="P-loop containing nucleotide triphosphate hydrolases"/>
    <property type="match status" value="1"/>
</dbReference>
<sequence>MDPVSAVGIAAASVQLFGVAYKTFALCRKLRDGQASVKNHNDELQAFACEIKDYQRSLKTGHTRSAPRHLTELANKCAALSDELIKLLEYVSGGSDNASAASRILRSLKEQRKIEKLEISLKEKEKTLHSLLVQDIWRGLDFQAAERSKTFGALDTNVQKIISALAKQESTTASSTTILKRNLALLQHGVNKRLDKAENTTGRQLRALKYQAKEQLKESRSARRQEELFRGLEFSEMYERQGAIQGAAPKTLDWIFESDKVMPSSSNKNHAYRRQAVWDDLGNWLRHKDGIYWVSGKLGSGKSTLMAHLVNDQRTKNALKEWHQECHILASFFWRPGSRLQKSIDGLLRALLLELCRIQSDSAFLDTFLRQLPDNLCWNERTLTNAFLLALKLSRPVRFCIFIDGLDEYVGDYDQLLNLIFDLEEFENVKLCVSSRPEVQLTHRLSHCDSLRLQDLNESDIDAFVGQKLSHVQLNLDSLGLGRIQHQIVGQAEGVFLWAVLVTQAIVRGALAADDTETLLKRIERTPQPMNDLFKSMVGNIDEAHRESLALYLKFMEINLLGRYHLSVAVITAAKINGPIESMNRFKELCQQVETQIVAQSAGLLEIRQLSVSLEQSEADRVVSNDGYYIRSDTSDQRWPQKQQTTYTRLKKRCTSFPYLEVLGFELKRMSWVHRSAHDFMSDPATVEELGLRPITSEEAARALLAGGLEYLLAAPSLKIGCRLFRDDLFEHGLFRHDLLGIDLTTDSRLQSVLVVSGELHHKFPALAMAAINQLSWAGDQVINGEVEFPLVCLDNFVWLREEHWQKYRTGSSWSMFMFLAACMDCNCSFYISERIHLIPRETYGALILAAMNTYMVDSVSYLVTVELLHAFRSYIRGFFLGPDLELKCLDNNLSPAYIGSSISILAPRKKDAAPPFNLMHAINFAFAFIQFWQDDLGRRFIEKFSVYKRKILVLIYKIAHLTDLYLEVANGGPKLRLHLSALSFHTCAWKSKGLSIPEMQNRYLSKGLRIICLPWATRTHPMQSVKDIWEETTRIVVVVLRQPVLVYLIRHLELAGKHASRSDNASIYDDSDAYLPHMESCLRISDLDIEKVCQSIEEDILANEQGLNATEQIFALACIRKYLPRLLKSIQVPTASTFVKNLETSYLYEDGIVSDESAIVSSHIGDYAAEDVGDEASESDWITEEEDYDSSGD</sequence>
<dbReference type="SUPFAM" id="SSF52540">
    <property type="entry name" value="P-loop containing nucleoside triphosphate hydrolases"/>
    <property type="match status" value="1"/>
</dbReference>
<gene>
    <name evidence="5" type="ORF">BKA67DRAFT_663702</name>
</gene>
<reference evidence="5" key="1">
    <citation type="journal article" date="2021" name="Nat. Commun.">
        <title>Genetic determinants of endophytism in the Arabidopsis root mycobiome.</title>
        <authorList>
            <person name="Mesny F."/>
            <person name="Miyauchi S."/>
            <person name="Thiergart T."/>
            <person name="Pickel B."/>
            <person name="Atanasova L."/>
            <person name="Karlsson M."/>
            <person name="Huettel B."/>
            <person name="Barry K.W."/>
            <person name="Haridas S."/>
            <person name="Chen C."/>
            <person name="Bauer D."/>
            <person name="Andreopoulos W."/>
            <person name="Pangilinan J."/>
            <person name="LaButti K."/>
            <person name="Riley R."/>
            <person name="Lipzen A."/>
            <person name="Clum A."/>
            <person name="Drula E."/>
            <person name="Henrissat B."/>
            <person name="Kohler A."/>
            <person name="Grigoriev I.V."/>
            <person name="Martin F.M."/>
            <person name="Hacquard S."/>
        </authorList>
    </citation>
    <scope>NUCLEOTIDE SEQUENCE</scope>
    <source>
        <strain evidence="5">MPI-SDFR-AT-0073</strain>
    </source>
</reference>
<evidence type="ECO:0000256" key="3">
    <source>
        <dbReference type="SAM" id="MobiDB-lite"/>
    </source>
</evidence>
<dbReference type="OrthoDB" id="5086500at2759"/>
<accession>A0A9P8RM91</accession>